<feature type="compositionally biased region" description="Pro residues" evidence="1">
    <location>
        <begin position="364"/>
        <end position="376"/>
    </location>
</feature>
<comment type="caution">
    <text evidence="2">The sequence shown here is derived from an EMBL/GenBank/DDBJ whole genome shotgun (WGS) entry which is preliminary data.</text>
</comment>
<reference evidence="2" key="1">
    <citation type="journal article" date="2020" name="Nat. Commun.">
        <title>Large-scale genome sequencing of mycorrhizal fungi provides insights into the early evolution of symbiotic traits.</title>
        <authorList>
            <person name="Miyauchi S."/>
            <person name="Kiss E."/>
            <person name="Kuo A."/>
            <person name="Drula E."/>
            <person name="Kohler A."/>
            <person name="Sanchez-Garcia M."/>
            <person name="Morin E."/>
            <person name="Andreopoulos B."/>
            <person name="Barry K.W."/>
            <person name="Bonito G."/>
            <person name="Buee M."/>
            <person name="Carver A."/>
            <person name="Chen C."/>
            <person name="Cichocki N."/>
            <person name="Clum A."/>
            <person name="Culley D."/>
            <person name="Crous P.W."/>
            <person name="Fauchery L."/>
            <person name="Girlanda M."/>
            <person name="Hayes R.D."/>
            <person name="Keri Z."/>
            <person name="LaButti K."/>
            <person name="Lipzen A."/>
            <person name="Lombard V."/>
            <person name="Magnuson J."/>
            <person name="Maillard F."/>
            <person name="Murat C."/>
            <person name="Nolan M."/>
            <person name="Ohm R.A."/>
            <person name="Pangilinan J."/>
            <person name="Pereira M.F."/>
            <person name="Perotto S."/>
            <person name="Peter M."/>
            <person name="Pfister S."/>
            <person name="Riley R."/>
            <person name="Sitrit Y."/>
            <person name="Stielow J.B."/>
            <person name="Szollosi G."/>
            <person name="Zifcakova L."/>
            <person name="Stursova M."/>
            <person name="Spatafora J.W."/>
            <person name="Tedersoo L."/>
            <person name="Vaario L.M."/>
            <person name="Yamada A."/>
            <person name="Yan M."/>
            <person name="Wang P."/>
            <person name="Xu J."/>
            <person name="Bruns T."/>
            <person name="Baldrian P."/>
            <person name="Vilgalys R."/>
            <person name="Dunand C."/>
            <person name="Henrissat B."/>
            <person name="Grigoriev I.V."/>
            <person name="Hibbett D."/>
            <person name="Nagy L.G."/>
            <person name="Martin F.M."/>
        </authorList>
    </citation>
    <scope>NUCLEOTIDE SEQUENCE</scope>
    <source>
        <strain evidence="2">UP504</strain>
    </source>
</reference>
<feature type="compositionally biased region" description="Low complexity" evidence="1">
    <location>
        <begin position="243"/>
        <end position="261"/>
    </location>
</feature>
<feature type="compositionally biased region" description="Basic and acidic residues" evidence="1">
    <location>
        <begin position="110"/>
        <end position="120"/>
    </location>
</feature>
<evidence type="ECO:0000256" key="1">
    <source>
        <dbReference type="SAM" id="MobiDB-lite"/>
    </source>
</evidence>
<evidence type="ECO:0000313" key="3">
    <source>
        <dbReference type="Proteomes" id="UP000886523"/>
    </source>
</evidence>
<feature type="compositionally biased region" description="Polar residues" evidence="1">
    <location>
        <begin position="206"/>
        <end position="219"/>
    </location>
</feature>
<feature type="region of interest" description="Disordered" evidence="1">
    <location>
        <begin position="205"/>
        <end position="476"/>
    </location>
</feature>
<feature type="compositionally biased region" description="Polar residues" evidence="1">
    <location>
        <begin position="336"/>
        <end position="350"/>
    </location>
</feature>
<feature type="compositionally biased region" description="Polar residues" evidence="1">
    <location>
        <begin position="435"/>
        <end position="449"/>
    </location>
</feature>
<feature type="compositionally biased region" description="Basic and acidic residues" evidence="1">
    <location>
        <begin position="262"/>
        <end position="273"/>
    </location>
</feature>
<accession>A0A9P6AKV5</accession>
<dbReference type="EMBL" id="MU129089">
    <property type="protein sequence ID" value="KAF9507150.1"/>
    <property type="molecule type" value="Genomic_DNA"/>
</dbReference>
<dbReference type="Proteomes" id="UP000886523">
    <property type="component" value="Unassembled WGS sequence"/>
</dbReference>
<feature type="compositionally biased region" description="Basic and acidic residues" evidence="1">
    <location>
        <begin position="459"/>
        <end position="468"/>
    </location>
</feature>
<sequence>MEVEDASEDQLKAPLPRQLHLKNSRTPPPRPLQLHMPNAIPLDTRQPITAKPPIPLQEYHSSYSRPSQPKRYAIQQGPSATYDQGFSARLPPPPRPHEPFSFPPRAPMDPPRERGTDSRPRYSPYPQHSPSSHHFAYQSSSHQSHQGGGFDLPPISTIAGPLRPGGQIEARSFMERSLPPFGSLRDGQTPNMDTSAVLRRLRIEDSSAQMNQPPSSSTIAPLGIARRLDMPSEQYMQTRRRSSSAPPLQPLPSFSLSPVLRPAEHAYGEDSRMADSSGPSHVPPRAGHHQHSHSGSSVRGLRSPLNRFRDHPHYGVQPDHNPSVHALTRASSSSSFWTQQHSPAESSPFTERSPVSPVSSSYPWSPPTGSVPPPASAPFIGISVDSVKSHLEDYAESEVSSLSSSGSSEFNSPNTLPGTAARTPPIPSYRPASPMQISPAESATRTSGMADSPLSAVSDMRKERESTQRRAPIRPW</sequence>
<feature type="compositionally biased region" description="Low complexity" evidence="1">
    <location>
        <begin position="397"/>
        <end position="412"/>
    </location>
</feature>
<keyword evidence="3" id="KW-1185">Reference proteome</keyword>
<dbReference type="OrthoDB" id="3258191at2759"/>
<feature type="region of interest" description="Disordered" evidence="1">
    <location>
        <begin position="1"/>
        <end position="165"/>
    </location>
</feature>
<feature type="compositionally biased region" description="Low complexity" evidence="1">
    <location>
        <begin position="121"/>
        <end position="145"/>
    </location>
</feature>
<organism evidence="2 3">
    <name type="scientific">Hydnum rufescens UP504</name>
    <dbReference type="NCBI Taxonomy" id="1448309"/>
    <lineage>
        <taxon>Eukaryota</taxon>
        <taxon>Fungi</taxon>
        <taxon>Dikarya</taxon>
        <taxon>Basidiomycota</taxon>
        <taxon>Agaricomycotina</taxon>
        <taxon>Agaricomycetes</taxon>
        <taxon>Cantharellales</taxon>
        <taxon>Hydnaceae</taxon>
        <taxon>Hydnum</taxon>
    </lineage>
</organism>
<dbReference type="AlphaFoldDB" id="A0A9P6AKV5"/>
<protein>
    <submittedName>
        <fullName evidence="2">Uncharacterized protein</fullName>
    </submittedName>
</protein>
<gene>
    <name evidence="2" type="ORF">BS47DRAFT_1333430</name>
</gene>
<proteinExistence type="predicted"/>
<evidence type="ECO:0000313" key="2">
    <source>
        <dbReference type="EMBL" id="KAF9507150.1"/>
    </source>
</evidence>
<name>A0A9P6AKV5_9AGAM</name>
<feature type="compositionally biased region" description="Low complexity" evidence="1">
    <location>
        <begin position="353"/>
        <end position="363"/>
    </location>
</feature>